<dbReference type="EMBL" id="JACHHT010000002">
    <property type="protein sequence ID" value="MBB6521494.1"/>
    <property type="molecule type" value="Genomic_DNA"/>
</dbReference>
<protein>
    <submittedName>
        <fullName evidence="1">Uncharacterized protein</fullName>
    </submittedName>
</protein>
<dbReference type="InParanoid" id="A0A7X0MWY8"/>
<accession>A0A7X0MWY8</accession>
<organism evidence="1 2">
    <name type="scientific">Pseudoteredinibacter isoporae</name>
    <dbReference type="NCBI Taxonomy" id="570281"/>
    <lineage>
        <taxon>Bacteria</taxon>
        <taxon>Pseudomonadati</taxon>
        <taxon>Pseudomonadota</taxon>
        <taxon>Gammaproteobacteria</taxon>
        <taxon>Cellvibrionales</taxon>
        <taxon>Cellvibrionaceae</taxon>
        <taxon>Pseudoteredinibacter</taxon>
    </lineage>
</organism>
<keyword evidence="2" id="KW-1185">Reference proteome</keyword>
<evidence type="ECO:0000313" key="1">
    <source>
        <dbReference type="EMBL" id="MBB6521494.1"/>
    </source>
</evidence>
<sequence length="93" mass="10488">MMEECISNSEELKYVHISECRVSDEHASSLTERLSPPMISDALKHGFIMRSEMDRQVFGGLEVSSLEATSKLHEMILEGGEKAELFCDRLSHS</sequence>
<evidence type="ECO:0000313" key="2">
    <source>
        <dbReference type="Proteomes" id="UP000528457"/>
    </source>
</evidence>
<comment type="caution">
    <text evidence="1">The sequence shown here is derived from an EMBL/GenBank/DDBJ whole genome shotgun (WGS) entry which is preliminary data.</text>
</comment>
<proteinExistence type="predicted"/>
<reference evidence="1 2" key="1">
    <citation type="submission" date="2020-08" db="EMBL/GenBank/DDBJ databases">
        <title>Genomic Encyclopedia of Type Strains, Phase IV (KMG-IV): sequencing the most valuable type-strain genomes for metagenomic binning, comparative biology and taxonomic classification.</title>
        <authorList>
            <person name="Goeker M."/>
        </authorList>
    </citation>
    <scope>NUCLEOTIDE SEQUENCE [LARGE SCALE GENOMIC DNA]</scope>
    <source>
        <strain evidence="1 2">DSM 22368</strain>
    </source>
</reference>
<gene>
    <name evidence="1" type="ORF">HNR48_001779</name>
</gene>
<dbReference type="Proteomes" id="UP000528457">
    <property type="component" value="Unassembled WGS sequence"/>
</dbReference>
<dbReference type="AlphaFoldDB" id="A0A7X0MWY8"/>
<name>A0A7X0MWY8_9GAMM</name>
<dbReference type="RefSeq" id="WP_166844042.1">
    <property type="nucleotide sequence ID" value="NZ_JAAONY010000002.1"/>
</dbReference>